<accession>A0ABC9B0S8</accession>
<dbReference type="PRINTS" id="PR00364">
    <property type="entry name" value="DISEASERSIST"/>
</dbReference>
<organism evidence="5 6">
    <name type="scientific">Urochloa decumbens</name>
    <dbReference type="NCBI Taxonomy" id="240449"/>
    <lineage>
        <taxon>Eukaryota</taxon>
        <taxon>Viridiplantae</taxon>
        <taxon>Streptophyta</taxon>
        <taxon>Embryophyta</taxon>
        <taxon>Tracheophyta</taxon>
        <taxon>Spermatophyta</taxon>
        <taxon>Magnoliopsida</taxon>
        <taxon>Liliopsida</taxon>
        <taxon>Poales</taxon>
        <taxon>Poaceae</taxon>
        <taxon>PACMAD clade</taxon>
        <taxon>Panicoideae</taxon>
        <taxon>Panicodae</taxon>
        <taxon>Paniceae</taxon>
        <taxon>Melinidinae</taxon>
        <taxon>Urochloa</taxon>
    </lineage>
</organism>
<dbReference type="InterPro" id="IPR055414">
    <property type="entry name" value="LRR_R13L4/SHOC2-like"/>
</dbReference>
<dbReference type="PANTHER" id="PTHR36766:SF53">
    <property type="entry name" value="DISEASE RESISTANCE PROTEIN RPP13-LIKE"/>
    <property type="match status" value="1"/>
</dbReference>
<proteinExistence type="predicted"/>
<dbReference type="EMBL" id="OZ075134">
    <property type="protein sequence ID" value="CAL4991688.1"/>
    <property type="molecule type" value="Genomic_DNA"/>
</dbReference>
<evidence type="ECO:0000313" key="5">
    <source>
        <dbReference type="EMBL" id="CAL4991688.1"/>
    </source>
</evidence>
<sequence>MVRQVRNMALDVEDCIESAVHFNDESNWWRRMLPSCVPAAVPVAHLDAVITDMELLKARVAAMGDRNMRYNRIGAHGPKPGDEQTHDQQAVANATTFDLFANLRYAAEMQSNQLDLVELINKRDMHLQGKEKEVEKDKGVLNESKVEKQVEEPMHSSPSMATDVLQLQVISVLGTRKELAMMIVKKAYDNEETCQSFTCRAWVKLMHPFNPRAFMQNLLAQFDSNCCREQDDTVVETDGTLIKKEFEKQISNHKYLVVLEDVSTIADMEAARVYLSDNNNGSCIIVHTQLPGTASLCVGHPHRVSELEKFSADHSVYAFYKKSKEEWDMTKAALDLVQTDKKDVVIVTTNKESVAKHCASDHKYVHNVKYLEFDHAMELFKKNQVEGFEFDSDDVRPGIVHKCGGLPKVLCALADNLVFTLEDNSKKGLQRTGRHLAIYESWDRDRNVYESMDFSRLRSITVFGEWKSFFISDKMRLLRVLDLEDGSSGLTNGDIDKIVELLPCLKFLSLRRCRKITHLPDSLGDLKQLQTLDIRETSVTKLPKSIITLEKLQYLRAGSTINMDNDAGMVQDSPPPAEAGNPPSSDTVNGMIEIHPTSSAPPEAENSSDTVNGMIEKSPTLSPPAANTRPGATLVLNWLSKLFIQNRLDDDGHGSHNGVKLPRGIGNLSNMHTLGVVNISPADNEGILDELKNLTQLHKLGVSGINKNNADKLFSAISHLIHLKSLSLHLQRQLNEASCLEGISEETIKRLWGGSLKIYLYKDDCKLPTWTRNFYGHRKLSLHKTKLTQEDMFLLPSLRTGNLRLFLSEFQDGMLHFDRRCSVDVGHLDISCNSSRSDAKITFSGSMHVTVLRIRCPRVSSLQISGLWHLDGLKEVWLCGPCDNDHKEHYWNERDMCHVAEGKSKPVLRLEKPGSSSTPWLVTTTL</sequence>
<gene>
    <name evidence="5" type="ORF">URODEC1_LOCUS60765</name>
</gene>
<name>A0ABC9B0S8_9POAL</name>
<dbReference type="InterPro" id="IPR027417">
    <property type="entry name" value="P-loop_NTPase"/>
</dbReference>
<evidence type="ECO:0000256" key="1">
    <source>
        <dbReference type="ARBA" id="ARBA00022737"/>
    </source>
</evidence>
<feature type="region of interest" description="Disordered" evidence="2">
    <location>
        <begin position="565"/>
        <end position="628"/>
    </location>
</feature>
<evidence type="ECO:0000256" key="2">
    <source>
        <dbReference type="SAM" id="MobiDB-lite"/>
    </source>
</evidence>
<dbReference type="Gene3D" id="3.80.10.10">
    <property type="entry name" value="Ribonuclease Inhibitor"/>
    <property type="match status" value="2"/>
</dbReference>
<evidence type="ECO:0008006" key="7">
    <source>
        <dbReference type="Google" id="ProtNLM"/>
    </source>
</evidence>
<dbReference type="PANTHER" id="PTHR36766">
    <property type="entry name" value="PLANT BROAD-SPECTRUM MILDEW RESISTANCE PROTEIN RPW8"/>
    <property type="match status" value="1"/>
</dbReference>
<evidence type="ECO:0000313" key="6">
    <source>
        <dbReference type="Proteomes" id="UP001497457"/>
    </source>
</evidence>
<dbReference type="GO" id="GO:0006952">
    <property type="term" value="P:defense response"/>
    <property type="evidence" value="ECO:0007669"/>
    <property type="project" value="UniProtKB-KW"/>
</dbReference>
<dbReference type="Proteomes" id="UP001497457">
    <property type="component" value="Chromosome 24b"/>
</dbReference>
<reference evidence="6" key="1">
    <citation type="submission" date="2024-06" db="EMBL/GenBank/DDBJ databases">
        <authorList>
            <person name="Ryan C."/>
        </authorList>
    </citation>
    <scope>NUCLEOTIDE SEQUENCE [LARGE SCALE GENOMIC DNA]</scope>
</reference>
<dbReference type="InterPro" id="IPR032675">
    <property type="entry name" value="LRR_dom_sf"/>
</dbReference>
<dbReference type="SUPFAM" id="SSF52540">
    <property type="entry name" value="P-loop containing nucleoside triphosphate hydrolases"/>
    <property type="match status" value="2"/>
</dbReference>
<dbReference type="Pfam" id="PF00931">
    <property type="entry name" value="NB-ARC"/>
    <property type="match status" value="1"/>
</dbReference>
<evidence type="ECO:0000259" key="4">
    <source>
        <dbReference type="Pfam" id="PF23598"/>
    </source>
</evidence>
<feature type="domain" description="Disease resistance R13L4/SHOC-2-like LRR" evidence="4">
    <location>
        <begin position="457"/>
        <end position="565"/>
    </location>
</feature>
<dbReference type="Gene3D" id="3.40.50.300">
    <property type="entry name" value="P-loop containing nucleotide triphosphate hydrolases"/>
    <property type="match status" value="1"/>
</dbReference>
<dbReference type="InterPro" id="IPR002182">
    <property type="entry name" value="NB-ARC"/>
</dbReference>
<dbReference type="Pfam" id="PF23598">
    <property type="entry name" value="LRR_14"/>
    <property type="match status" value="1"/>
</dbReference>
<protein>
    <recommendedName>
        <fullName evidence="7">NB-ARC domain-containing protein</fullName>
    </recommendedName>
</protein>
<dbReference type="AlphaFoldDB" id="A0ABC9B0S8"/>
<feature type="compositionally biased region" description="Polar residues" evidence="2">
    <location>
        <begin position="596"/>
        <end position="611"/>
    </location>
</feature>
<dbReference type="SUPFAM" id="SSF52047">
    <property type="entry name" value="RNI-like"/>
    <property type="match status" value="1"/>
</dbReference>
<evidence type="ECO:0000259" key="3">
    <source>
        <dbReference type="Pfam" id="PF00931"/>
    </source>
</evidence>
<reference evidence="5 6" key="2">
    <citation type="submission" date="2024-10" db="EMBL/GenBank/DDBJ databases">
        <authorList>
            <person name="Ryan C."/>
        </authorList>
    </citation>
    <scope>NUCLEOTIDE SEQUENCE [LARGE SCALE GENOMIC DNA]</scope>
</reference>
<feature type="domain" description="NB-ARC" evidence="3">
    <location>
        <begin position="183"/>
        <end position="321"/>
    </location>
</feature>
<keyword evidence="1" id="KW-0677">Repeat</keyword>
<keyword evidence="6" id="KW-1185">Reference proteome</keyword>